<evidence type="ECO:0000313" key="3">
    <source>
        <dbReference type="EMBL" id="MTJ03605.1"/>
    </source>
</evidence>
<dbReference type="GO" id="GO:0006635">
    <property type="term" value="P:fatty acid beta-oxidation"/>
    <property type="evidence" value="ECO:0007669"/>
    <property type="project" value="UniProtKB-UniPathway"/>
</dbReference>
<dbReference type="Gene3D" id="3.90.226.10">
    <property type="entry name" value="2-enoyl-CoA Hydratase, Chain A, domain 1"/>
    <property type="match status" value="1"/>
</dbReference>
<name>A0A7C9HAM1_9RHOB</name>
<dbReference type="InterPro" id="IPR029045">
    <property type="entry name" value="ClpP/crotonase-like_dom_sf"/>
</dbReference>
<dbReference type="UniPathway" id="UPA00659"/>
<keyword evidence="2" id="KW-0456">Lyase</keyword>
<protein>
    <submittedName>
        <fullName evidence="3">Crotonase/enoyl-CoA hydratase family protein</fullName>
    </submittedName>
</protein>
<dbReference type="InterPro" id="IPR014748">
    <property type="entry name" value="Enoyl-CoA_hydra_C"/>
</dbReference>
<dbReference type="PANTHER" id="PTHR11941:SF54">
    <property type="entry name" value="ENOYL-COA HYDRATASE, MITOCHONDRIAL"/>
    <property type="match status" value="1"/>
</dbReference>
<dbReference type="PANTHER" id="PTHR11941">
    <property type="entry name" value="ENOYL-COA HYDRATASE-RELATED"/>
    <property type="match status" value="1"/>
</dbReference>
<dbReference type="RefSeq" id="WP_273248159.1">
    <property type="nucleotide sequence ID" value="NZ_VENJ01000003.1"/>
</dbReference>
<accession>A0A7C9HAM1</accession>
<reference evidence="3 4" key="1">
    <citation type="submission" date="2019-06" db="EMBL/GenBank/DDBJ databases">
        <title>Enrichment of Autotrophic Halophilic Microorganisms from Red Sea Brine Pool Using Microbial Electrosynthesis System.</title>
        <authorList>
            <person name="Alqahtani M.F."/>
            <person name="Bajracharya S."/>
            <person name="Katuri K.P."/>
            <person name="Ali M."/>
            <person name="Saikaly P.E."/>
        </authorList>
    </citation>
    <scope>NUCLEOTIDE SEQUENCE [LARGE SCALE GENOMIC DNA]</scope>
    <source>
        <strain evidence="3">MES6</strain>
    </source>
</reference>
<gene>
    <name evidence="3" type="ORF">FH759_02760</name>
</gene>
<dbReference type="AlphaFoldDB" id="A0A7C9HAM1"/>
<dbReference type="GO" id="GO:0016829">
    <property type="term" value="F:lyase activity"/>
    <property type="evidence" value="ECO:0007669"/>
    <property type="project" value="UniProtKB-KW"/>
</dbReference>
<dbReference type="CDD" id="cd06558">
    <property type="entry name" value="crotonase-like"/>
    <property type="match status" value="1"/>
</dbReference>
<comment type="similarity">
    <text evidence="1">Belongs to the enoyl-CoA hydratase/isomerase family.</text>
</comment>
<dbReference type="EMBL" id="VENJ01000003">
    <property type="protein sequence ID" value="MTJ03605.1"/>
    <property type="molecule type" value="Genomic_DNA"/>
</dbReference>
<comment type="caution">
    <text evidence="3">The sequence shown here is derived from an EMBL/GenBank/DDBJ whole genome shotgun (WGS) entry which is preliminary data.</text>
</comment>
<organism evidence="3 4">
    <name type="scientific">Sediminimonas qiaohouensis</name>
    <dbReference type="NCBI Taxonomy" id="552061"/>
    <lineage>
        <taxon>Bacteria</taxon>
        <taxon>Pseudomonadati</taxon>
        <taxon>Pseudomonadota</taxon>
        <taxon>Alphaproteobacteria</taxon>
        <taxon>Rhodobacterales</taxon>
        <taxon>Roseobacteraceae</taxon>
        <taxon>Sediminimonas</taxon>
    </lineage>
</organism>
<dbReference type="Gene3D" id="1.10.12.10">
    <property type="entry name" value="Lyase 2-enoyl-coa Hydratase, Chain A, domain 2"/>
    <property type="match status" value="1"/>
</dbReference>
<evidence type="ECO:0000256" key="2">
    <source>
        <dbReference type="ARBA" id="ARBA00023239"/>
    </source>
</evidence>
<evidence type="ECO:0000313" key="4">
    <source>
        <dbReference type="Proteomes" id="UP000483078"/>
    </source>
</evidence>
<dbReference type="SUPFAM" id="SSF52096">
    <property type="entry name" value="ClpP/crotonase"/>
    <property type="match status" value="1"/>
</dbReference>
<dbReference type="NCBIfam" id="NF006013">
    <property type="entry name" value="PRK08150.1"/>
    <property type="match status" value="1"/>
</dbReference>
<sequence length="265" mass="28664">MDLLKDLALENLRLEMDEDGIAVVTLARAAKRNALNAETVEELIEVFSRLPRAGARAVVLRADGTHFCAGLDLVEHHSEQRRPEDFMHLCLRWHEAFNKMEYGGVPIIAALKGAVVGGGLELASSAHVRVADQGTYFALPEGQRGLFTGGGATIRVADLVGKARMIDMMLTGRIYQRDEAVQVGLCQYLVEDSEVKAMELARTAAANPPLSNFAICSGISHMQNMSALDASYAESVLAGIVNTQAASNERLEAFANKTGARVRPE</sequence>
<dbReference type="Proteomes" id="UP000483078">
    <property type="component" value="Unassembled WGS sequence"/>
</dbReference>
<evidence type="ECO:0000256" key="1">
    <source>
        <dbReference type="ARBA" id="ARBA00005254"/>
    </source>
</evidence>
<dbReference type="Pfam" id="PF00378">
    <property type="entry name" value="ECH_1"/>
    <property type="match status" value="1"/>
</dbReference>
<proteinExistence type="inferred from homology"/>
<dbReference type="InterPro" id="IPR001753">
    <property type="entry name" value="Enoyl-CoA_hydra/iso"/>
</dbReference>